<evidence type="ECO:0000313" key="1">
    <source>
        <dbReference type="EMBL" id="RIB23704.1"/>
    </source>
</evidence>
<name>A0A397VMI2_9GLOM</name>
<gene>
    <name evidence="1" type="ORF">C2G38_2170464</name>
</gene>
<dbReference type="Proteomes" id="UP000266673">
    <property type="component" value="Unassembled WGS sequence"/>
</dbReference>
<dbReference type="EMBL" id="QKWP01000247">
    <property type="protein sequence ID" value="RIB23704.1"/>
    <property type="molecule type" value="Genomic_DNA"/>
</dbReference>
<evidence type="ECO:0000313" key="2">
    <source>
        <dbReference type="Proteomes" id="UP000266673"/>
    </source>
</evidence>
<protein>
    <submittedName>
        <fullName evidence="1">Uncharacterized protein</fullName>
    </submittedName>
</protein>
<keyword evidence="2" id="KW-1185">Reference proteome</keyword>
<dbReference type="OrthoDB" id="2436730at2759"/>
<accession>A0A397VMI2</accession>
<comment type="caution">
    <text evidence="1">The sequence shown here is derived from an EMBL/GenBank/DDBJ whole genome shotgun (WGS) entry which is preliminary data.</text>
</comment>
<dbReference type="AlphaFoldDB" id="A0A397VMI2"/>
<sequence>MSSNSDKFNINDIWDKAPDNTNIAEACHSNANQNGKFLSLESNSISKAESLLNQSEQKELKKIENFQDITDALAEFDLEKEEKIFLSKKKLELKKRKLKLKKEN</sequence>
<reference evidence="1 2" key="1">
    <citation type="submission" date="2018-06" db="EMBL/GenBank/DDBJ databases">
        <title>Comparative genomics reveals the genomic features of Rhizophagus irregularis, R. cerebriforme, R. diaphanum and Gigaspora rosea, and their symbiotic lifestyle signature.</title>
        <authorList>
            <person name="Morin E."/>
            <person name="San Clemente H."/>
            <person name="Chen E.C.H."/>
            <person name="De La Providencia I."/>
            <person name="Hainaut M."/>
            <person name="Kuo A."/>
            <person name="Kohler A."/>
            <person name="Murat C."/>
            <person name="Tang N."/>
            <person name="Roy S."/>
            <person name="Loubradou J."/>
            <person name="Henrissat B."/>
            <person name="Grigoriev I.V."/>
            <person name="Corradi N."/>
            <person name="Roux C."/>
            <person name="Martin F.M."/>
        </authorList>
    </citation>
    <scope>NUCLEOTIDE SEQUENCE [LARGE SCALE GENOMIC DNA]</scope>
    <source>
        <strain evidence="1 2">DAOM 194757</strain>
    </source>
</reference>
<organism evidence="1 2">
    <name type="scientific">Gigaspora rosea</name>
    <dbReference type="NCBI Taxonomy" id="44941"/>
    <lineage>
        <taxon>Eukaryota</taxon>
        <taxon>Fungi</taxon>
        <taxon>Fungi incertae sedis</taxon>
        <taxon>Mucoromycota</taxon>
        <taxon>Glomeromycotina</taxon>
        <taxon>Glomeromycetes</taxon>
        <taxon>Diversisporales</taxon>
        <taxon>Gigasporaceae</taxon>
        <taxon>Gigaspora</taxon>
    </lineage>
</organism>
<proteinExistence type="predicted"/>